<dbReference type="SUPFAM" id="SSF53335">
    <property type="entry name" value="S-adenosyl-L-methionine-dependent methyltransferases"/>
    <property type="match status" value="1"/>
</dbReference>
<dbReference type="AlphaFoldDB" id="A0A0U3GWK3"/>
<dbReference type="EMBL" id="CP013695">
    <property type="protein sequence ID" value="ALU32712.1"/>
    <property type="molecule type" value="Genomic_DNA"/>
</dbReference>
<dbReference type="EMBL" id="CP013694">
    <property type="protein sequence ID" value="ALU29970.1"/>
    <property type="molecule type" value="Genomic_DNA"/>
</dbReference>
<dbReference type="CDD" id="cd02440">
    <property type="entry name" value="AdoMet_MTases"/>
    <property type="match status" value="1"/>
</dbReference>
<organism evidence="5 6">
    <name type="scientific">Sulfolobus acidocaldarius</name>
    <dbReference type="NCBI Taxonomy" id="2285"/>
    <lineage>
        <taxon>Archaea</taxon>
        <taxon>Thermoproteota</taxon>
        <taxon>Thermoprotei</taxon>
        <taxon>Sulfolobales</taxon>
        <taxon>Sulfolobaceae</taxon>
        <taxon>Sulfolobus</taxon>
    </lineage>
</organism>
<accession>A0A0U3GWK3</accession>
<evidence type="ECO:0000256" key="2">
    <source>
        <dbReference type="ARBA" id="ARBA00022691"/>
    </source>
</evidence>
<evidence type="ECO:0000256" key="1">
    <source>
        <dbReference type="ARBA" id="ARBA00022679"/>
    </source>
</evidence>
<dbReference type="Proteomes" id="UP000065473">
    <property type="component" value="Chromosome"/>
</dbReference>
<sequence length="259" mass="30104">MKKFIIESRGVKVRLYSPTIKRLIELLRQYKKTYKNWYSVMIDIFRSKDRVKCAFKYGEVIELTRLEAILLSGLDVKKLTDDEVTFSFLGKNLILRGWKDGFPGDAFNDYRKADVREKKVLDIGAAIGDSPIYFSLMGAKSVVAVEPDPKKVKYMKVNLELNDIRNVIVVDKALSTVDNEREVRLNTLLEKFGPFDIAKIDCEGCERRVISDIKGIPEIIIEWDFEYRSLAEKLREEGYEVKVEKHARDLGMIYARFKR</sequence>
<protein>
    <submittedName>
        <fullName evidence="5">FkbM family methyltransferase</fullName>
    </submittedName>
</protein>
<evidence type="ECO:0000313" key="7">
    <source>
        <dbReference type="Proteomes" id="UP000065473"/>
    </source>
</evidence>
<reference evidence="6 7" key="1">
    <citation type="submission" date="2015-12" db="EMBL/GenBank/DDBJ databases">
        <title>A stable core within a dynamic pangenome in Sulfolobus acidocaldarius.</title>
        <authorList>
            <person name="Anderson R."/>
            <person name="Kouris A."/>
            <person name="Seward C."/>
            <person name="Campbell K."/>
            <person name="Whitaker R."/>
        </authorList>
    </citation>
    <scope>NUCLEOTIDE SEQUENCE [LARGE SCALE GENOMIC DNA]</scope>
    <source>
        <strain evidence="4 7">GG12-C01-09</strain>
        <strain evidence="5 6">NG05B_CO5_07</strain>
    </source>
</reference>
<dbReference type="GO" id="GO:0032259">
    <property type="term" value="P:methylation"/>
    <property type="evidence" value="ECO:0007669"/>
    <property type="project" value="UniProtKB-KW"/>
</dbReference>
<dbReference type="Pfam" id="PF02475">
    <property type="entry name" value="TRM5-TYW2_MTfase"/>
    <property type="match status" value="1"/>
</dbReference>
<dbReference type="Gene3D" id="3.40.50.150">
    <property type="entry name" value="Vaccinia Virus protein VP39"/>
    <property type="match status" value="1"/>
</dbReference>
<evidence type="ECO:0000259" key="3">
    <source>
        <dbReference type="Pfam" id="PF02475"/>
    </source>
</evidence>
<name>A0A0U3GWK3_9CREN</name>
<dbReference type="PANTHER" id="PTHR34203:SF15">
    <property type="entry name" value="SLL1173 PROTEIN"/>
    <property type="match status" value="1"/>
</dbReference>
<keyword evidence="1 5" id="KW-0808">Transferase</keyword>
<evidence type="ECO:0000313" key="5">
    <source>
        <dbReference type="EMBL" id="ALU32712.1"/>
    </source>
</evidence>
<dbReference type="NCBIfam" id="TIGR01444">
    <property type="entry name" value="fkbM_fam"/>
    <property type="match status" value="1"/>
</dbReference>
<keyword evidence="2" id="KW-0949">S-adenosyl-L-methionine</keyword>
<dbReference type="InterPro" id="IPR052514">
    <property type="entry name" value="SAM-dependent_MTase"/>
</dbReference>
<dbReference type="GO" id="GO:0008168">
    <property type="term" value="F:methyltransferase activity"/>
    <property type="evidence" value="ECO:0007669"/>
    <property type="project" value="UniProtKB-KW"/>
</dbReference>
<proteinExistence type="predicted"/>
<keyword evidence="5" id="KW-0489">Methyltransferase</keyword>
<feature type="domain" description="TRM5/TYW2-like methyltransferase" evidence="3">
    <location>
        <begin position="118"/>
        <end position="177"/>
    </location>
</feature>
<evidence type="ECO:0000313" key="6">
    <source>
        <dbReference type="Proteomes" id="UP000060043"/>
    </source>
</evidence>
<dbReference type="GeneID" id="14552420"/>
<dbReference type="OrthoDB" id="275825at2157"/>
<evidence type="ECO:0000313" key="4">
    <source>
        <dbReference type="EMBL" id="ALU29970.1"/>
    </source>
</evidence>
<dbReference type="Proteomes" id="UP000060043">
    <property type="component" value="Chromosome"/>
</dbReference>
<dbReference type="InterPro" id="IPR056743">
    <property type="entry name" value="TRM5-TYW2-like_MTfase"/>
</dbReference>
<dbReference type="InterPro" id="IPR006342">
    <property type="entry name" value="FkbM_mtfrase"/>
</dbReference>
<gene>
    <name evidence="4" type="ORF">ATY89_08505</name>
    <name evidence="5" type="ORF">ATZ20_11510</name>
</gene>
<dbReference type="OMA" id="CERIIAP"/>
<dbReference type="PANTHER" id="PTHR34203">
    <property type="entry name" value="METHYLTRANSFERASE, FKBM FAMILY PROTEIN"/>
    <property type="match status" value="1"/>
</dbReference>
<dbReference type="InterPro" id="IPR029063">
    <property type="entry name" value="SAM-dependent_MTases_sf"/>
</dbReference>
<dbReference type="RefSeq" id="WP_011278723.1">
    <property type="nucleotide sequence ID" value="NZ_BHWZ01000005.1"/>
</dbReference>